<gene>
    <name evidence="3" type="ORF">IEO21_07515</name>
</gene>
<evidence type="ECO:0000313" key="4">
    <source>
        <dbReference type="Proteomes" id="UP000639403"/>
    </source>
</evidence>
<comment type="pathway">
    <text evidence="1">Mycotoxin biosynthesis.</text>
</comment>
<dbReference type="EMBL" id="JADOXO010000215">
    <property type="protein sequence ID" value="KAF9809178.1"/>
    <property type="molecule type" value="Genomic_DNA"/>
</dbReference>
<dbReference type="Proteomes" id="UP000639403">
    <property type="component" value="Unassembled WGS sequence"/>
</dbReference>
<proteinExistence type="inferred from homology"/>
<evidence type="ECO:0000313" key="3">
    <source>
        <dbReference type="EMBL" id="KAF9809178.1"/>
    </source>
</evidence>
<dbReference type="Pfam" id="PF11807">
    <property type="entry name" value="UstYa"/>
    <property type="match status" value="1"/>
</dbReference>
<dbReference type="GO" id="GO:0043386">
    <property type="term" value="P:mycotoxin biosynthetic process"/>
    <property type="evidence" value="ECO:0007669"/>
    <property type="project" value="InterPro"/>
</dbReference>
<evidence type="ECO:0000256" key="2">
    <source>
        <dbReference type="ARBA" id="ARBA00035112"/>
    </source>
</evidence>
<comment type="caution">
    <text evidence="3">The sequence shown here is derived from an EMBL/GenBank/DDBJ whole genome shotgun (WGS) entry which is preliminary data.</text>
</comment>
<accession>A0A8H7NYE0</accession>
<reference evidence="3" key="2">
    <citation type="journal article" name="Front. Microbiol.">
        <title>Degradative Capacity of Two Strains of Rhodonia placenta: From Phenotype to Genotype.</title>
        <authorList>
            <person name="Kolle M."/>
            <person name="Horta M.A.C."/>
            <person name="Nowrousian M."/>
            <person name="Ohm R.A."/>
            <person name="Benz J.P."/>
            <person name="Pilgard A."/>
        </authorList>
    </citation>
    <scope>NUCLEOTIDE SEQUENCE</scope>
    <source>
        <strain evidence="3">FPRL280</strain>
    </source>
</reference>
<dbReference type="InterPro" id="IPR021765">
    <property type="entry name" value="UstYa-like"/>
</dbReference>
<evidence type="ECO:0000256" key="1">
    <source>
        <dbReference type="ARBA" id="ARBA00004685"/>
    </source>
</evidence>
<name>A0A8H7NYE0_9APHY</name>
<comment type="similarity">
    <text evidence="2">Belongs to the ustYa family.</text>
</comment>
<dbReference type="AlphaFoldDB" id="A0A8H7NYE0"/>
<organism evidence="3 4">
    <name type="scientific">Rhodonia placenta</name>
    <dbReference type="NCBI Taxonomy" id="104341"/>
    <lineage>
        <taxon>Eukaryota</taxon>
        <taxon>Fungi</taxon>
        <taxon>Dikarya</taxon>
        <taxon>Basidiomycota</taxon>
        <taxon>Agaricomycotina</taxon>
        <taxon>Agaricomycetes</taxon>
        <taxon>Polyporales</taxon>
        <taxon>Adustoporiaceae</taxon>
        <taxon>Rhodonia</taxon>
    </lineage>
</organism>
<reference evidence="3" key="1">
    <citation type="submission" date="2020-11" db="EMBL/GenBank/DDBJ databases">
        <authorList>
            <person name="Koelle M."/>
            <person name="Horta M.A.C."/>
            <person name="Nowrousian M."/>
            <person name="Ohm R.A."/>
            <person name="Benz P."/>
            <person name="Pilgard A."/>
        </authorList>
    </citation>
    <scope>NUCLEOTIDE SEQUENCE</scope>
    <source>
        <strain evidence="3">FPRL280</strain>
    </source>
</reference>
<dbReference type="PANTHER" id="PTHR33365">
    <property type="entry name" value="YALI0B05434P"/>
    <property type="match status" value="1"/>
</dbReference>
<protein>
    <submittedName>
        <fullName evidence="3">Uncharacterized protein</fullName>
    </submittedName>
</protein>
<dbReference type="PANTHER" id="PTHR33365:SF4">
    <property type="entry name" value="CYCLOCHLOROTINE BIOSYNTHESIS PROTEIN O"/>
    <property type="match status" value="1"/>
</dbReference>
<sequence length="151" mass="17676">MASDYPVLMPVPSARSAVRMPLEESVRYAITNPEAKYEWLWTASIGDGQVRLGPRYQYFSLVMEHEQRCMRWLRMGLAMEKARPLEGHVRHCLNFLRQHALCGGDNTLEPADALARNHSVQRWDVEHRCRDWEALYEALHANWVEWEGVVR</sequence>